<dbReference type="Proteomes" id="UP001054945">
    <property type="component" value="Unassembled WGS sequence"/>
</dbReference>
<evidence type="ECO:0008006" key="3">
    <source>
        <dbReference type="Google" id="ProtNLM"/>
    </source>
</evidence>
<sequence length="136" mass="15763">MDDYFKDLWANAHQVTKKDRRKVVTKHDIMSALYKRAEHQGAVLSIQVPIHCSLLIQDYLKDLALFDEVLEELCQEYHGAVLSNEVPTWSSAEMDYLKALWATVRQVTKKKRRKVVTKHDVMSALYKRAEYQGAAP</sequence>
<dbReference type="EMBL" id="BPLR01018543">
    <property type="protein sequence ID" value="GIZ00477.1"/>
    <property type="molecule type" value="Genomic_DNA"/>
</dbReference>
<name>A0AAV4XZE4_CAEEX</name>
<proteinExistence type="predicted"/>
<comment type="caution">
    <text evidence="1">The sequence shown here is derived from an EMBL/GenBank/DDBJ whole genome shotgun (WGS) entry which is preliminary data.</text>
</comment>
<reference evidence="1 2" key="1">
    <citation type="submission" date="2021-06" db="EMBL/GenBank/DDBJ databases">
        <title>Caerostris extrusa draft genome.</title>
        <authorList>
            <person name="Kono N."/>
            <person name="Arakawa K."/>
        </authorList>
    </citation>
    <scope>NUCLEOTIDE SEQUENCE [LARGE SCALE GENOMIC DNA]</scope>
</reference>
<keyword evidence="2" id="KW-1185">Reference proteome</keyword>
<evidence type="ECO:0000313" key="2">
    <source>
        <dbReference type="Proteomes" id="UP001054945"/>
    </source>
</evidence>
<protein>
    <recommendedName>
        <fullName evidence="3">Transposase</fullName>
    </recommendedName>
</protein>
<dbReference type="AlphaFoldDB" id="A0AAV4XZE4"/>
<gene>
    <name evidence="1" type="ORF">CEXT_610211</name>
</gene>
<accession>A0AAV4XZE4</accession>
<evidence type="ECO:0000313" key="1">
    <source>
        <dbReference type="EMBL" id="GIZ00477.1"/>
    </source>
</evidence>
<organism evidence="1 2">
    <name type="scientific">Caerostris extrusa</name>
    <name type="common">Bark spider</name>
    <name type="synonym">Caerostris bankana</name>
    <dbReference type="NCBI Taxonomy" id="172846"/>
    <lineage>
        <taxon>Eukaryota</taxon>
        <taxon>Metazoa</taxon>
        <taxon>Ecdysozoa</taxon>
        <taxon>Arthropoda</taxon>
        <taxon>Chelicerata</taxon>
        <taxon>Arachnida</taxon>
        <taxon>Araneae</taxon>
        <taxon>Araneomorphae</taxon>
        <taxon>Entelegynae</taxon>
        <taxon>Araneoidea</taxon>
        <taxon>Araneidae</taxon>
        <taxon>Caerostris</taxon>
    </lineage>
</organism>